<dbReference type="SUPFAM" id="SSF46785">
    <property type="entry name" value="Winged helix' DNA-binding domain"/>
    <property type="match status" value="1"/>
</dbReference>
<keyword evidence="7" id="KW-1185">Reference proteome</keyword>
<sequence>MRGPRITLEQWRALVAVVEAGGYVQASEQVHKTQSSITYAVQKIEQQLDLKLFERVGRRARLTPAGEAMYLRAKNLIDRAESVERSAAALGQDWDPELRLAVEIVFPTWLLLRSLNRFGEERPATRVQLYETVLGGMDEALLDRRVDLAVTPHLPQGFGGEPLLRLRFIAAAHPEHPLHQLDRPVTLDDLARHRHLRIRDTAVERPRSSGGWAGAAQRWTVSNKATQIAAACSGMGFAWFPEHSIERELQAGQLKPLPLREGRERYSEVYLVFAEPDYPTASAVRMAEIIRQDVATLCPAESARTGDEFVTLEPVIPTSGE</sequence>
<dbReference type="RefSeq" id="WP_354695319.1">
    <property type="nucleotide sequence ID" value="NZ_JAZHOG010000006.1"/>
</dbReference>
<reference evidence="6 7" key="1">
    <citation type="submission" date="2024-02" db="EMBL/GenBank/DDBJ databases">
        <title>A novel Wenzhouxiangellaceae bacterium, isolated from coastal sediments.</title>
        <authorList>
            <person name="Du Z.-J."/>
            <person name="Ye Y.-Q."/>
            <person name="Zhang X.-Y."/>
        </authorList>
    </citation>
    <scope>NUCLEOTIDE SEQUENCE [LARGE SCALE GENOMIC DNA]</scope>
    <source>
        <strain evidence="6 7">CH-27</strain>
    </source>
</reference>
<keyword evidence="2" id="KW-0805">Transcription regulation</keyword>
<evidence type="ECO:0000256" key="1">
    <source>
        <dbReference type="ARBA" id="ARBA00009437"/>
    </source>
</evidence>
<organism evidence="6 7">
    <name type="scientific">Elongatibacter sediminis</name>
    <dbReference type="NCBI Taxonomy" id="3119006"/>
    <lineage>
        <taxon>Bacteria</taxon>
        <taxon>Pseudomonadati</taxon>
        <taxon>Pseudomonadota</taxon>
        <taxon>Gammaproteobacteria</taxon>
        <taxon>Chromatiales</taxon>
        <taxon>Wenzhouxiangellaceae</taxon>
        <taxon>Elongatibacter</taxon>
    </lineage>
</organism>
<name>A0AAW9RK48_9GAMM</name>
<dbReference type="PROSITE" id="PS50931">
    <property type="entry name" value="HTH_LYSR"/>
    <property type="match status" value="1"/>
</dbReference>
<dbReference type="PANTHER" id="PTHR30126:SF88">
    <property type="entry name" value="TRANSCRIPTIONAL REGULATOR-RELATED"/>
    <property type="match status" value="1"/>
</dbReference>
<dbReference type="AlphaFoldDB" id="A0AAW9RK48"/>
<evidence type="ECO:0000313" key="7">
    <source>
        <dbReference type="Proteomes" id="UP001359886"/>
    </source>
</evidence>
<comment type="similarity">
    <text evidence="1">Belongs to the LysR transcriptional regulatory family.</text>
</comment>
<protein>
    <submittedName>
        <fullName evidence="6">LysR family transcriptional regulator</fullName>
    </submittedName>
</protein>
<dbReference type="Pfam" id="PF00126">
    <property type="entry name" value="HTH_1"/>
    <property type="match status" value="1"/>
</dbReference>
<dbReference type="Proteomes" id="UP001359886">
    <property type="component" value="Unassembled WGS sequence"/>
</dbReference>
<dbReference type="EMBL" id="JAZHOG010000006">
    <property type="protein sequence ID" value="MEJ8567996.1"/>
    <property type="molecule type" value="Genomic_DNA"/>
</dbReference>
<dbReference type="InterPro" id="IPR005119">
    <property type="entry name" value="LysR_subst-bd"/>
</dbReference>
<evidence type="ECO:0000259" key="5">
    <source>
        <dbReference type="PROSITE" id="PS50931"/>
    </source>
</evidence>
<keyword evidence="3" id="KW-0238">DNA-binding</keyword>
<dbReference type="GO" id="GO:0003700">
    <property type="term" value="F:DNA-binding transcription factor activity"/>
    <property type="evidence" value="ECO:0007669"/>
    <property type="project" value="InterPro"/>
</dbReference>
<dbReference type="GO" id="GO:0000976">
    <property type="term" value="F:transcription cis-regulatory region binding"/>
    <property type="evidence" value="ECO:0007669"/>
    <property type="project" value="TreeGrafter"/>
</dbReference>
<dbReference type="PANTHER" id="PTHR30126">
    <property type="entry name" value="HTH-TYPE TRANSCRIPTIONAL REGULATOR"/>
    <property type="match status" value="1"/>
</dbReference>
<evidence type="ECO:0000313" key="6">
    <source>
        <dbReference type="EMBL" id="MEJ8567996.1"/>
    </source>
</evidence>
<comment type="caution">
    <text evidence="6">The sequence shown here is derived from an EMBL/GenBank/DDBJ whole genome shotgun (WGS) entry which is preliminary data.</text>
</comment>
<gene>
    <name evidence="6" type="ORF">V3330_10200</name>
</gene>
<evidence type="ECO:0000256" key="3">
    <source>
        <dbReference type="ARBA" id="ARBA00023125"/>
    </source>
</evidence>
<dbReference type="Pfam" id="PF03466">
    <property type="entry name" value="LysR_substrate"/>
    <property type="match status" value="1"/>
</dbReference>
<dbReference type="SUPFAM" id="SSF53850">
    <property type="entry name" value="Periplasmic binding protein-like II"/>
    <property type="match status" value="1"/>
</dbReference>
<feature type="domain" description="HTH lysR-type" evidence="5">
    <location>
        <begin position="6"/>
        <end position="63"/>
    </location>
</feature>
<dbReference type="InterPro" id="IPR036390">
    <property type="entry name" value="WH_DNA-bd_sf"/>
</dbReference>
<dbReference type="InterPro" id="IPR000847">
    <property type="entry name" value="LysR_HTH_N"/>
</dbReference>
<evidence type="ECO:0000256" key="2">
    <source>
        <dbReference type="ARBA" id="ARBA00023015"/>
    </source>
</evidence>
<dbReference type="Gene3D" id="3.40.190.290">
    <property type="match status" value="1"/>
</dbReference>
<evidence type="ECO:0000256" key="4">
    <source>
        <dbReference type="ARBA" id="ARBA00023163"/>
    </source>
</evidence>
<keyword evidence="4" id="KW-0804">Transcription</keyword>
<accession>A0AAW9RK48</accession>
<proteinExistence type="inferred from homology"/>
<dbReference type="Gene3D" id="1.10.10.10">
    <property type="entry name" value="Winged helix-like DNA-binding domain superfamily/Winged helix DNA-binding domain"/>
    <property type="match status" value="1"/>
</dbReference>
<dbReference type="InterPro" id="IPR036388">
    <property type="entry name" value="WH-like_DNA-bd_sf"/>
</dbReference>